<dbReference type="PATRIC" id="fig|740709.3.peg.1332"/>
<dbReference type="AlphaFoldDB" id="K2KPH4"/>
<keyword evidence="2" id="KW-0808">Transferase</keyword>
<dbReference type="OrthoDB" id="9787920at2"/>
<dbReference type="Gene3D" id="3.40.630.30">
    <property type="match status" value="1"/>
</dbReference>
<organism evidence="2 3">
    <name type="scientific">Idiomarina xiamenensis 10-D-4</name>
    <dbReference type="NCBI Taxonomy" id="740709"/>
    <lineage>
        <taxon>Bacteria</taxon>
        <taxon>Pseudomonadati</taxon>
        <taxon>Pseudomonadota</taxon>
        <taxon>Gammaproteobacteria</taxon>
        <taxon>Alteromonadales</taxon>
        <taxon>Idiomarinaceae</taxon>
        <taxon>Idiomarina</taxon>
    </lineage>
</organism>
<dbReference type="InterPro" id="IPR000182">
    <property type="entry name" value="GNAT_dom"/>
</dbReference>
<evidence type="ECO:0000313" key="3">
    <source>
        <dbReference type="Proteomes" id="UP000014115"/>
    </source>
</evidence>
<protein>
    <submittedName>
        <fullName evidence="2">Acetyltransferase</fullName>
    </submittedName>
</protein>
<gene>
    <name evidence="2" type="ORF">A10D4_06531</name>
</gene>
<keyword evidence="3" id="KW-1185">Reference proteome</keyword>
<dbReference type="GO" id="GO:0016747">
    <property type="term" value="F:acyltransferase activity, transferring groups other than amino-acyl groups"/>
    <property type="evidence" value="ECO:0007669"/>
    <property type="project" value="InterPro"/>
</dbReference>
<dbReference type="CDD" id="cd04301">
    <property type="entry name" value="NAT_SF"/>
    <property type="match status" value="1"/>
</dbReference>
<dbReference type="SUPFAM" id="SSF55729">
    <property type="entry name" value="Acyl-CoA N-acyltransferases (Nat)"/>
    <property type="match status" value="1"/>
</dbReference>
<accession>K2KPH4</accession>
<dbReference type="eggNOG" id="COG0456">
    <property type="taxonomic scope" value="Bacteria"/>
</dbReference>
<dbReference type="InterPro" id="IPR016181">
    <property type="entry name" value="Acyl_CoA_acyltransferase"/>
</dbReference>
<evidence type="ECO:0000313" key="2">
    <source>
        <dbReference type="EMBL" id="EKE84324.1"/>
    </source>
</evidence>
<dbReference type="EMBL" id="AMRG01000006">
    <property type="protein sequence ID" value="EKE84324.1"/>
    <property type="molecule type" value="Genomic_DNA"/>
</dbReference>
<sequence length="145" mass="16599">MVTTPRDWQIDVVGEPQQSDLEQLRRGLRQYNDEQAGSWPRQELACFVRAEDGRVLGGVYGRITFAWLHVEWLWVGAELRGQGIASDLLKRLEQHAKEHLQASNGYLETASFQALGFYKKQGYQVFGQLDDMPPGHSCYFLKKAL</sequence>
<evidence type="ECO:0000259" key="1">
    <source>
        <dbReference type="PROSITE" id="PS51186"/>
    </source>
</evidence>
<feature type="domain" description="N-acetyltransferase" evidence="1">
    <location>
        <begin position="11"/>
        <end position="145"/>
    </location>
</feature>
<dbReference type="STRING" id="740709.A10D4_06531"/>
<dbReference type="Proteomes" id="UP000014115">
    <property type="component" value="Unassembled WGS sequence"/>
</dbReference>
<comment type="caution">
    <text evidence="2">The sequence shown here is derived from an EMBL/GenBank/DDBJ whole genome shotgun (WGS) entry which is preliminary data.</text>
</comment>
<dbReference type="PROSITE" id="PS51186">
    <property type="entry name" value="GNAT"/>
    <property type="match status" value="1"/>
</dbReference>
<proteinExistence type="predicted"/>
<name>K2KPH4_9GAMM</name>
<dbReference type="Pfam" id="PF00583">
    <property type="entry name" value="Acetyltransf_1"/>
    <property type="match status" value="1"/>
</dbReference>
<reference evidence="2 3" key="1">
    <citation type="journal article" date="2012" name="J. Bacteriol.">
        <title>Genome Sequence of Idiomarina xiamenensis Type Strain 10-D-4.</title>
        <authorList>
            <person name="Lai Q."/>
            <person name="Wang L."/>
            <person name="Wang W."/>
            <person name="Shao Z."/>
        </authorList>
    </citation>
    <scope>NUCLEOTIDE SEQUENCE [LARGE SCALE GENOMIC DNA]</scope>
    <source>
        <strain evidence="2 3">10-D-4</strain>
    </source>
</reference>